<gene>
    <name evidence="2" type="ORF">CBOVIS_LOCUS12442</name>
</gene>
<feature type="transmembrane region" description="Helical" evidence="1">
    <location>
        <begin position="21"/>
        <end position="47"/>
    </location>
</feature>
<reference evidence="2 3" key="1">
    <citation type="submission" date="2020-04" db="EMBL/GenBank/DDBJ databases">
        <authorList>
            <person name="Laetsch R D."/>
            <person name="Stevens L."/>
            <person name="Kumar S."/>
            <person name="Blaxter L. M."/>
        </authorList>
    </citation>
    <scope>NUCLEOTIDE SEQUENCE [LARGE SCALE GENOMIC DNA]</scope>
</reference>
<feature type="transmembrane region" description="Helical" evidence="1">
    <location>
        <begin position="67"/>
        <end position="87"/>
    </location>
</feature>
<keyword evidence="1" id="KW-0472">Membrane</keyword>
<sequence>MVKVIPKVINSPYPRSRLPMFLYSVSIYFPMVAAPTIMIISLTWLITALYYVHSPCTLAYNFMEMPSAVFCSLLSGISAVIEIHFSIDAMQVQWVDQSFWIFTVSTALCLLHAMVAFALQ</sequence>
<feature type="transmembrane region" description="Helical" evidence="1">
    <location>
        <begin position="99"/>
        <end position="119"/>
    </location>
</feature>
<keyword evidence="1" id="KW-1133">Transmembrane helix</keyword>
<accession>A0A8S1F5B4</accession>
<dbReference type="Proteomes" id="UP000494206">
    <property type="component" value="Unassembled WGS sequence"/>
</dbReference>
<dbReference type="EMBL" id="CADEPM010000012">
    <property type="protein sequence ID" value="CAB3411000.1"/>
    <property type="molecule type" value="Genomic_DNA"/>
</dbReference>
<keyword evidence="1" id="KW-0812">Transmembrane</keyword>
<organism evidence="2 3">
    <name type="scientific">Caenorhabditis bovis</name>
    <dbReference type="NCBI Taxonomy" id="2654633"/>
    <lineage>
        <taxon>Eukaryota</taxon>
        <taxon>Metazoa</taxon>
        <taxon>Ecdysozoa</taxon>
        <taxon>Nematoda</taxon>
        <taxon>Chromadorea</taxon>
        <taxon>Rhabditida</taxon>
        <taxon>Rhabditina</taxon>
        <taxon>Rhabditomorpha</taxon>
        <taxon>Rhabditoidea</taxon>
        <taxon>Rhabditidae</taxon>
        <taxon>Peloderinae</taxon>
        <taxon>Caenorhabditis</taxon>
    </lineage>
</organism>
<proteinExistence type="predicted"/>
<keyword evidence="3" id="KW-1185">Reference proteome</keyword>
<protein>
    <submittedName>
        <fullName evidence="2">Uncharacterized protein</fullName>
    </submittedName>
</protein>
<name>A0A8S1F5B4_9PELO</name>
<comment type="caution">
    <text evidence="2">The sequence shown here is derived from an EMBL/GenBank/DDBJ whole genome shotgun (WGS) entry which is preliminary data.</text>
</comment>
<evidence type="ECO:0000313" key="2">
    <source>
        <dbReference type="EMBL" id="CAB3411000.1"/>
    </source>
</evidence>
<dbReference type="AlphaFoldDB" id="A0A8S1F5B4"/>
<dbReference type="OrthoDB" id="5867767at2759"/>
<evidence type="ECO:0000313" key="3">
    <source>
        <dbReference type="Proteomes" id="UP000494206"/>
    </source>
</evidence>
<evidence type="ECO:0000256" key="1">
    <source>
        <dbReference type="SAM" id="Phobius"/>
    </source>
</evidence>